<accession>A0A8S9MU01</accession>
<name>A0A8S9MU01_BRACR</name>
<gene>
    <name evidence="1" type="ORF">F2Q69_00054812</name>
</gene>
<dbReference type="AlphaFoldDB" id="A0A8S9MU01"/>
<evidence type="ECO:0000313" key="2">
    <source>
        <dbReference type="Proteomes" id="UP000712600"/>
    </source>
</evidence>
<protein>
    <submittedName>
        <fullName evidence="1">Uncharacterized protein</fullName>
    </submittedName>
</protein>
<reference evidence="1" key="1">
    <citation type="submission" date="2019-12" db="EMBL/GenBank/DDBJ databases">
        <title>Genome sequencing and annotation of Brassica cretica.</title>
        <authorList>
            <person name="Studholme D.J."/>
            <person name="Sarris P."/>
        </authorList>
    </citation>
    <scope>NUCLEOTIDE SEQUENCE</scope>
    <source>
        <strain evidence="1">PFS-109/04</strain>
        <tissue evidence="1">Leaf</tissue>
    </source>
</reference>
<evidence type="ECO:0000313" key="1">
    <source>
        <dbReference type="EMBL" id="KAF3486721.1"/>
    </source>
</evidence>
<comment type="caution">
    <text evidence="1">The sequence shown here is derived from an EMBL/GenBank/DDBJ whole genome shotgun (WGS) entry which is preliminary data.</text>
</comment>
<organism evidence="1 2">
    <name type="scientific">Brassica cretica</name>
    <name type="common">Mustard</name>
    <dbReference type="NCBI Taxonomy" id="69181"/>
    <lineage>
        <taxon>Eukaryota</taxon>
        <taxon>Viridiplantae</taxon>
        <taxon>Streptophyta</taxon>
        <taxon>Embryophyta</taxon>
        <taxon>Tracheophyta</taxon>
        <taxon>Spermatophyta</taxon>
        <taxon>Magnoliopsida</taxon>
        <taxon>eudicotyledons</taxon>
        <taxon>Gunneridae</taxon>
        <taxon>Pentapetalae</taxon>
        <taxon>rosids</taxon>
        <taxon>malvids</taxon>
        <taxon>Brassicales</taxon>
        <taxon>Brassicaceae</taxon>
        <taxon>Brassiceae</taxon>
        <taxon>Brassica</taxon>
    </lineage>
</organism>
<dbReference type="Proteomes" id="UP000712600">
    <property type="component" value="Unassembled WGS sequence"/>
</dbReference>
<dbReference type="EMBL" id="QGKX02002183">
    <property type="protein sequence ID" value="KAF3486721.1"/>
    <property type="molecule type" value="Genomic_DNA"/>
</dbReference>
<sequence length="88" mass="10179">MATKVDICEMAGFELITYPHVENGFSGDSFPSITANASICKELHRLEEEFHPKSRRYNRRTSVDLDRCPTSREEIVCFLNELGWLLQK</sequence>
<proteinExistence type="predicted"/>